<name>A0A7W4YHZ4_9MICO</name>
<evidence type="ECO:0000313" key="1">
    <source>
        <dbReference type="EMBL" id="MBB2959510.1"/>
    </source>
</evidence>
<sequence length="66" mass="7626">MKLFALIRDRLREHNEKELVKVRVCNALQWDDSRCQNEYSYATNPRGVGPYCSGECAETSSLTQPF</sequence>
<keyword evidence="2" id="KW-1185">Reference proteome</keyword>
<dbReference type="RefSeq" id="WP_183626848.1">
    <property type="nucleotide sequence ID" value="NZ_JACHWJ010000011.1"/>
</dbReference>
<dbReference type="EMBL" id="JACHWJ010000011">
    <property type="protein sequence ID" value="MBB2959510.1"/>
    <property type="molecule type" value="Genomic_DNA"/>
</dbReference>
<evidence type="ECO:0000313" key="2">
    <source>
        <dbReference type="Proteomes" id="UP000545286"/>
    </source>
</evidence>
<organism evidence="1 2">
    <name type="scientific">Pseudoclavibacter helvolus</name>
    <dbReference type="NCBI Taxonomy" id="255205"/>
    <lineage>
        <taxon>Bacteria</taxon>
        <taxon>Bacillati</taxon>
        <taxon>Actinomycetota</taxon>
        <taxon>Actinomycetes</taxon>
        <taxon>Micrococcales</taxon>
        <taxon>Microbacteriaceae</taxon>
        <taxon>Pseudoclavibacter</taxon>
    </lineage>
</organism>
<accession>A0A7W4YHZ4</accession>
<proteinExistence type="predicted"/>
<dbReference type="Proteomes" id="UP000545286">
    <property type="component" value="Unassembled WGS sequence"/>
</dbReference>
<protein>
    <submittedName>
        <fullName evidence="1">Uncharacterized protein</fullName>
    </submittedName>
</protein>
<comment type="caution">
    <text evidence="1">The sequence shown here is derived from an EMBL/GenBank/DDBJ whole genome shotgun (WGS) entry which is preliminary data.</text>
</comment>
<reference evidence="1 2" key="1">
    <citation type="submission" date="2020-08" db="EMBL/GenBank/DDBJ databases">
        <title>Sequencing the genomes of 1000 actinobacteria strains.</title>
        <authorList>
            <person name="Klenk H.-P."/>
        </authorList>
    </citation>
    <scope>NUCLEOTIDE SEQUENCE [LARGE SCALE GENOMIC DNA]</scope>
    <source>
        <strain evidence="1 2">DSM 20419</strain>
    </source>
</reference>
<dbReference type="AlphaFoldDB" id="A0A7W4YHZ4"/>
<gene>
    <name evidence="1" type="ORF">FHX72_003679</name>
</gene>